<protein>
    <submittedName>
        <fullName evidence="1">Uncharacterized protein</fullName>
    </submittedName>
</protein>
<dbReference type="Proteomes" id="UP000028531">
    <property type="component" value="Unassembled WGS sequence"/>
</dbReference>
<comment type="caution">
    <text evidence="1">The sequence shown here is derived from an EMBL/GenBank/DDBJ whole genome shotgun (WGS) entry which is preliminary data.</text>
</comment>
<evidence type="ECO:0000313" key="2">
    <source>
        <dbReference type="Proteomes" id="UP000028531"/>
    </source>
</evidence>
<reference evidence="1 2" key="1">
    <citation type="submission" date="2014-07" db="EMBL/GenBank/DDBJ databases">
        <title>Draft genome sequence of Nonlabens ulvanivorans, an ulvan degrading bacterium.</title>
        <authorList>
            <person name="Kopel M."/>
            <person name="Helbert W."/>
            <person name="Henrissat B."/>
            <person name="Doniger T."/>
            <person name="Banin E."/>
        </authorList>
    </citation>
    <scope>NUCLEOTIDE SEQUENCE [LARGE SCALE GENOMIC DNA]</scope>
    <source>
        <strain evidence="1 2">PLR</strain>
    </source>
</reference>
<dbReference type="AlphaFoldDB" id="A0A084JY13"/>
<accession>A0A084JY13</accession>
<name>A0A084JY13_NONUL</name>
<evidence type="ECO:0000313" key="1">
    <source>
        <dbReference type="EMBL" id="KEZ93847.1"/>
    </source>
</evidence>
<gene>
    <name evidence="1" type="ORF">IL45_06525</name>
</gene>
<proteinExistence type="predicted"/>
<sequence>MLYMQYPNITAPDSILKEAEKAISFYPALKDTEIEFKFNDMVRKNFMQAQPTYKSIFRSKENRGYIILISKEFKVENEIFTINEIPSDVLTGWLGHELGHVMDYRSRSTVDMIFFGLKYLYSHAHIQEVERAADDYAVRHGMGEYILKTKEFILNHTSLSEKYKKHMRKFYLSPEEILELINRYGETGEKPSQDELAPN</sequence>
<dbReference type="EMBL" id="JPJI01000026">
    <property type="protein sequence ID" value="KEZ93847.1"/>
    <property type="molecule type" value="Genomic_DNA"/>
</dbReference>
<organism evidence="1 2">
    <name type="scientific">Nonlabens ulvanivorans</name>
    <name type="common">Persicivirga ulvanivorans</name>
    <dbReference type="NCBI Taxonomy" id="906888"/>
    <lineage>
        <taxon>Bacteria</taxon>
        <taxon>Pseudomonadati</taxon>
        <taxon>Bacteroidota</taxon>
        <taxon>Flavobacteriia</taxon>
        <taxon>Flavobacteriales</taxon>
        <taxon>Flavobacteriaceae</taxon>
        <taxon>Nonlabens</taxon>
    </lineage>
</organism>